<proteinExistence type="predicted"/>
<sequence length="491" mass="54113">MESATKNLDSDADVSKQMGWRHVQALLLFSGMATAYALRVCMSVAIVAMRSKESANPDFPEYDWDQQTSSLILSSFYWGYVFTQFPSGYLARTWSAKKLLGFGIFTCSAFNVITPFVSEYGHVPVIISRVAMGLSQGCLIPCVHTLMSRWVPPTERARLGSLVSNATQFGTLITLAISGVLAASRFGWPSIFYAVGTSGILWSILFLYAGADYPSEHPSISHEEAEYINTSLGSLDKIADAEKPKIPWKAILTSLPLWANIISNSGNIYGFYTLLTQLPTYMKYVLNFDISQNGGISALPYLAMWLMGFPISYLADYALAKGVSCACVRKVCSTIGLWIPAVALVVFCLVPTTDKVVPIAILVVAVGFNSGVSCSTQINHIDLSPNFTSTVAPIASTIHNVIGILAPYICGIIVTEEHNVDQWHIVFYVTAAVYFVTNLIFLIFGQAEVQPWNDPNYQSKPTLEEPKTFIKENVRQNSYTESLERRKNILP</sequence>
<accession>A0ACC2NPI7</accession>
<evidence type="ECO:0000313" key="1">
    <source>
        <dbReference type="EMBL" id="KAJ8672811.1"/>
    </source>
</evidence>
<dbReference type="Proteomes" id="UP001239111">
    <property type="component" value="Chromosome 3"/>
</dbReference>
<keyword evidence="2" id="KW-1185">Reference proteome</keyword>
<gene>
    <name evidence="1" type="ORF">QAD02_004071</name>
</gene>
<organism evidence="1 2">
    <name type="scientific">Eretmocerus hayati</name>
    <dbReference type="NCBI Taxonomy" id="131215"/>
    <lineage>
        <taxon>Eukaryota</taxon>
        <taxon>Metazoa</taxon>
        <taxon>Ecdysozoa</taxon>
        <taxon>Arthropoda</taxon>
        <taxon>Hexapoda</taxon>
        <taxon>Insecta</taxon>
        <taxon>Pterygota</taxon>
        <taxon>Neoptera</taxon>
        <taxon>Endopterygota</taxon>
        <taxon>Hymenoptera</taxon>
        <taxon>Apocrita</taxon>
        <taxon>Proctotrupomorpha</taxon>
        <taxon>Chalcidoidea</taxon>
        <taxon>Aphelinidae</taxon>
        <taxon>Aphelininae</taxon>
        <taxon>Eretmocerus</taxon>
    </lineage>
</organism>
<protein>
    <submittedName>
        <fullName evidence="1">Uncharacterized protein</fullName>
    </submittedName>
</protein>
<name>A0ACC2NPI7_9HYME</name>
<dbReference type="EMBL" id="CM056743">
    <property type="protein sequence ID" value="KAJ8672811.1"/>
    <property type="molecule type" value="Genomic_DNA"/>
</dbReference>
<evidence type="ECO:0000313" key="2">
    <source>
        <dbReference type="Proteomes" id="UP001239111"/>
    </source>
</evidence>
<reference evidence="1" key="1">
    <citation type="submission" date="2023-04" db="EMBL/GenBank/DDBJ databases">
        <title>A chromosome-level genome assembly of the parasitoid wasp Eretmocerus hayati.</title>
        <authorList>
            <person name="Zhong Y."/>
            <person name="Liu S."/>
            <person name="Liu Y."/>
        </authorList>
    </citation>
    <scope>NUCLEOTIDE SEQUENCE</scope>
    <source>
        <strain evidence="1">ZJU_SS_LIU_2023</strain>
    </source>
</reference>
<comment type="caution">
    <text evidence="1">The sequence shown here is derived from an EMBL/GenBank/DDBJ whole genome shotgun (WGS) entry which is preliminary data.</text>
</comment>